<organism evidence="11 12">
    <name type="scientific">Salinicoccus sesuvii</name>
    <dbReference type="NCBI Taxonomy" id="868281"/>
    <lineage>
        <taxon>Bacteria</taxon>
        <taxon>Bacillati</taxon>
        <taxon>Bacillota</taxon>
        <taxon>Bacilli</taxon>
        <taxon>Bacillales</taxon>
        <taxon>Staphylococcaceae</taxon>
        <taxon>Salinicoccus</taxon>
    </lineage>
</organism>
<evidence type="ECO:0000256" key="7">
    <source>
        <dbReference type="ARBA" id="ARBA00022679"/>
    </source>
</evidence>
<dbReference type="InterPro" id="IPR002060">
    <property type="entry name" value="Squ/phyt_synthse"/>
</dbReference>
<dbReference type="EMBL" id="JBHRVQ010000001">
    <property type="protein sequence ID" value="MFC3387191.1"/>
    <property type="molecule type" value="Genomic_DNA"/>
</dbReference>
<dbReference type="PANTHER" id="PTHR31480">
    <property type="entry name" value="BIFUNCTIONAL LYCOPENE CYCLASE/PHYTOENE SYNTHASE"/>
    <property type="match status" value="1"/>
</dbReference>
<comment type="pathway">
    <text evidence="3">Carotenoid biosynthesis; staphyloxanthin biosynthesis; staphyloxanthin from farnesyl diphosphate: step 1/5.</text>
</comment>
<dbReference type="InterPro" id="IPR019845">
    <property type="entry name" value="Squalene/phytoene_synthase_CS"/>
</dbReference>
<dbReference type="RefSeq" id="WP_380650769.1">
    <property type="nucleotide sequence ID" value="NZ_JBHRVQ010000001.1"/>
</dbReference>
<evidence type="ECO:0000256" key="4">
    <source>
        <dbReference type="ARBA" id="ARBA00009720"/>
    </source>
</evidence>
<evidence type="ECO:0000256" key="6">
    <source>
        <dbReference type="ARBA" id="ARBA00016163"/>
    </source>
</evidence>
<dbReference type="InterPro" id="IPR044843">
    <property type="entry name" value="Trans_IPPS_bact-type"/>
</dbReference>
<evidence type="ECO:0000256" key="3">
    <source>
        <dbReference type="ARBA" id="ARBA00004677"/>
    </source>
</evidence>
<dbReference type="InterPro" id="IPR008949">
    <property type="entry name" value="Isoprenoid_synthase_dom_sf"/>
</dbReference>
<accession>A0ABV7N0T3</accession>
<dbReference type="InterPro" id="IPR033904">
    <property type="entry name" value="Trans_IPPS_HH"/>
</dbReference>
<evidence type="ECO:0000313" key="12">
    <source>
        <dbReference type="Proteomes" id="UP001595637"/>
    </source>
</evidence>
<dbReference type="SFLD" id="SFLDG01018">
    <property type="entry name" value="Squalene/Phytoene_Synthase_Lik"/>
    <property type="match status" value="1"/>
</dbReference>
<comment type="caution">
    <text evidence="11">The sequence shown here is derived from an EMBL/GenBank/DDBJ whole genome shotgun (WGS) entry which is preliminary data.</text>
</comment>
<comment type="function">
    <text evidence="2">Involved in the biosynthesis of the yellow-orange carotenoid staphyloxanthin, which plays a role in the virulence via its protective function against oxidative stress. Catalyzes the head-to-head condensation of two molecules of farnesyl diphosphate (FPP) into the colorless C(30) carotenoid 4,4'-diapophytoene (dehydrosqualene).</text>
</comment>
<dbReference type="SFLD" id="SFLDS00005">
    <property type="entry name" value="Isoprenoid_Synthase_Type_I"/>
    <property type="match status" value="1"/>
</dbReference>
<evidence type="ECO:0000256" key="10">
    <source>
        <dbReference type="ARBA" id="ARBA00032389"/>
    </source>
</evidence>
<keyword evidence="7" id="KW-0808">Transferase</keyword>
<evidence type="ECO:0000256" key="9">
    <source>
        <dbReference type="ARBA" id="ARBA00031761"/>
    </source>
</evidence>
<evidence type="ECO:0000313" key="11">
    <source>
        <dbReference type="EMBL" id="MFC3387191.1"/>
    </source>
</evidence>
<dbReference type="SFLD" id="SFLDG01212">
    <property type="entry name" value="Phytoene_synthase_like"/>
    <property type="match status" value="1"/>
</dbReference>
<evidence type="ECO:0000256" key="1">
    <source>
        <dbReference type="ARBA" id="ARBA00000746"/>
    </source>
</evidence>
<dbReference type="EC" id="2.5.1.96" evidence="5"/>
<name>A0ABV7N0T3_9STAP</name>
<reference evidence="12" key="1">
    <citation type="journal article" date="2019" name="Int. J. Syst. Evol. Microbiol.">
        <title>The Global Catalogue of Microorganisms (GCM) 10K type strain sequencing project: providing services to taxonomists for standard genome sequencing and annotation.</title>
        <authorList>
            <consortium name="The Broad Institute Genomics Platform"/>
            <consortium name="The Broad Institute Genome Sequencing Center for Infectious Disease"/>
            <person name="Wu L."/>
            <person name="Ma J."/>
        </authorList>
    </citation>
    <scope>NUCLEOTIDE SEQUENCE [LARGE SCALE GENOMIC DNA]</scope>
    <source>
        <strain evidence="12">CCM 7756</strain>
    </source>
</reference>
<comment type="similarity">
    <text evidence="4">Belongs to the phytoene/squalene synthase family. CrtM subfamily.</text>
</comment>
<evidence type="ECO:0000256" key="8">
    <source>
        <dbReference type="ARBA" id="ARBA00022746"/>
    </source>
</evidence>
<gene>
    <name evidence="11" type="ORF">ACFOEO_01030</name>
</gene>
<keyword evidence="12" id="KW-1185">Reference proteome</keyword>
<dbReference type="Pfam" id="PF00494">
    <property type="entry name" value="SQS_PSY"/>
    <property type="match status" value="1"/>
</dbReference>
<dbReference type="Gene3D" id="1.10.600.10">
    <property type="entry name" value="Farnesyl Diphosphate Synthase"/>
    <property type="match status" value="1"/>
</dbReference>
<keyword evidence="8" id="KW-0125">Carotenoid biosynthesis</keyword>
<comment type="catalytic activity">
    <reaction evidence="1">
        <text>2 (2E,6E)-farnesyl diphosphate = 15-cis-4,4'-diapophytoene + 2 diphosphate</text>
        <dbReference type="Rhea" id="RHEA:31547"/>
        <dbReference type="ChEBI" id="CHEBI:33019"/>
        <dbReference type="ChEBI" id="CHEBI:62738"/>
        <dbReference type="ChEBI" id="CHEBI:175763"/>
        <dbReference type="EC" id="2.5.1.96"/>
    </reaction>
</comment>
<sequence>MMGPHTPSLENDYKICESIIKEHSKSFYYAFSSLPELDAKAVYAIYAFCRMADDAIDHASDKAHRLENLDKLKSELNAFLAGNRPDTPMWRALEDTCDRYDIDESMLYAQIRGQEMDVSFEQPENLEALIHYSNHVAGSVGRLLLPILCNDPSAERKVNAEKLGVAMQLTNILRDVGEDFRQHGRVYIPTTTLKRHGCSMNQIEQGRADQAFVDVWEDLAAEAEALYDSFRDEISHYKKEAQLPLLMSLSVYREILNEVRKNRYDCFTKRNVVSMTRKMKIRNEEMRFLKKIKNV</sequence>
<dbReference type="CDD" id="cd00683">
    <property type="entry name" value="Trans_IPPS_HH"/>
    <property type="match status" value="1"/>
</dbReference>
<proteinExistence type="inferred from homology"/>
<protein>
    <recommendedName>
        <fullName evidence="6">4,4'-diapophytoene synthase</fullName>
        <ecNumber evidence="5">2.5.1.96</ecNumber>
    </recommendedName>
    <alternativeName>
        <fullName evidence="9">C30 carotenoid synthase</fullName>
    </alternativeName>
    <alternativeName>
        <fullName evidence="10">Dehydrosqualene synthase</fullName>
    </alternativeName>
</protein>
<dbReference type="Proteomes" id="UP001595637">
    <property type="component" value="Unassembled WGS sequence"/>
</dbReference>
<evidence type="ECO:0000256" key="5">
    <source>
        <dbReference type="ARBA" id="ARBA00012627"/>
    </source>
</evidence>
<evidence type="ECO:0000256" key="2">
    <source>
        <dbReference type="ARBA" id="ARBA00002144"/>
    </source>
</evidence>
<dbReference type="SUPFAM" id="SSF48576">
    <property type="entry name" value="Terpenoid synthases"/>
    <property type="match status" value="1"/>
</dbReference>
<dbReference type="PROSITE" id="PS01045">
    <property type="entry name" value="SQUALEN_PHYTOEN_SYN_2"/>
    <property type="match status" value="1"/>
</dbReference>